<dbReference type="GO" id="GO:0046872">
    <property type="term" value="F:metal ion binding"/>
    <property type="evidence" value="ECO:0007669"/>
    <property type="project" value="UniProtKB-KW"/>
</dbReference>
<feature type="domain" description="Nudix hydrolase" evidence="11">
    <location>
        <begin position="157"/>
        <end position="280"/>
    </location>
</feature>
<evidence type="ECO:0000256" key="7">
    <source>
        <dbReference type="ARBA" id="ARBA00022842"/>
    </source>
</evidence>
<accession>H9UMY6</accession>
<evidence type="ECO:0000256" key="3">
    <source>
        <dbReference type="ARBA" id="ARBA00009595"/>
    </source>
</evidence>
<reference evidence="13" key="1">
    <citation type="journal article" date="2013" name="Stand. Genomic Sci.">
        <title>Complete genome sequence of the halophilic bacterium Spirochaeta africana type strain (Z-7692(T)) from the alkaline Lake Magadi in the East African Rift.</title>
        <authorList>
            <person name="Liolos K."/>
            <person name="Abt B."/>
            <person name="Scheuner C."/>
            <person name="Teshima H."/>
            <person name="Held B."/>
            <person name="Lapidus A."/>
            <person name="Nolan M."/>
            <person name="Lucas S."/>
            <person name="Deshpande S."/>
            <person name="Cheng J.F."/>
            <person name="Tapia R."/>
            <person name="Goodwin L.A."/>
            <person name="Pitluck S."/>
            <person name="Pagani I."/>
            <person name="Ivanova N."/>
            <person name="Mavromatis K."/>
            <person name="Mikhailova N."/>
            <person name="Huntemann M."/>
            <person name="Pati A."/>
            <person name="Chen A."/>
            <person name="Palaniappan K."/>
            <person name="Land M."/>
            <person name="Rohde M."/>
            <person name="Tindall B.J."/>
            <person name="Detter J.C."/>
            <person name="Goker M."/>
            <person name="Bristow J."/>
            <person name="Eisen J.A."/>
            <person name="Markowitz V."/>
            <person name="Hugenholtz P."/>
            <person name="Woyke T."/>
            <person name="Klenk H.P."/>
            <person name="Kyrpides N.C."/>
        </authorList>
    </citation>
    <scope>NUCLEOTIDE SEQUENCE</scope>
    <source>
        <strain evidence="13">ATCC 700263 / DSM 8902 / Z-7692</strain>
    </source>
</reference>
<keyword evidence="6 10" id="KW-0378">Hydrolase</keyword>
<dbReference type="GO" id="GO:0005829">
    <property type="term" value="C:cytosol"/>
    <property type="evidence" value="ECO:0007669"/>
    <property type="project" value="TreeGrafter"/>
</dbReference>
<dbReference type="PRINTS" id="PR00502">
    <property type="entry name" value="NUDIXFAMILY"/>
</dbReference>
<evidence type="ECO:0000256" key="10">
    <source>
        <dbReference type="RuleBase" id="RU003476"/>
    </source>
</evidence>
<dbReference type="GO" id="GO:0019677">
    <property type="term" value="P:NAD+ catabolic process"/>
    <property type="evidence" value="ECO:0007669"/>
    <property type="project" value="TreeGrafter"/>
</dbReference>
<evidence type="ECO:0000256" key="9">
    <source>
        <dbReference type="ARBA" id="ARBA00023679"/>
    </source>
</evidence>
<evidence type="ECO:0000256" key="6">
    <source>
        <dbReference type="ARBA" id="ARBA00022801"/>
    </source>
</evidence>
<comment type="catalytic activity">
    <reaction evidence="9">
        <text>a 5'-end NAD(+)-phospho-ribonucleoside in mRNA + H2O = a 5'-end phospho-adenosine-phospho-ribonucleoside in mRNA + beta-nicotinamide D-ribonucleotide + 2 H(+)</text>
        <dbReference type="Rhea" id="RHEA:60876"/>
        <dbReference type="Rhea" id="RHEA-COMP:15698"/>
        <dbReference type="Rhea" id="RHEA-COMP:15719"/>
        <dbReference type="ChEBI" id="CHEBI:14649"/>
        <dbReference type="ChEBI" id="CHEBI:15377"/>
        <dbReference type="ChEBI" id="CHEBI:15378"/>
        <dbReference type="ChEBI" id="CHEBI:144029"/>
        <dbReference type="ChEBI" id="CHEBI:144051"/>
    </reaction>
    <physiologicalReaction direction="left-to-right" evidence="9">
        <dbReference type="Rhea" id="RHEA:60877"/>
    </physiologicalReaction>
</comment>
<dbReference type="STRING" id="889378.Spiaf_2855"/>
<comment type="similarity">
    <text evidence="3">Belongs to the Nudix hydrolase family. NudC subfamily.</text>
</comment>
<dbReference type="Gene3D" id="3.90.79.20">
    <property type="match status" value="1"/>
</dbReference>
<dbReference type="NCBIfam" id="NF001299">
    <property type="entry name" value="PRK00241.1"/>
    <property type="match status" value="1"/>
</dbReference>
<dbReference type="AlphaFoldDB" id="H9UMY6"/>
<dbReference type="CDD" id="cd03429">
    <property type="entry name" value="NUDIX_NADH_pyrophosphatase_Nudt13"/>
    <property type="match status" value="1"/>
</dbReference>
<evidence type="ECO:0000313" key="12">
    <source>
        <dbReference type="EMBL" id="AFG38879.1"/>
    </source>
</evidence>
<protein>
    <recommendedName>
        <fullName evidence="4">NAD(+) diphosphatase</fullName>
        <ecNumber evidence="4">3.6.1.22</ecNumber>
    </recommendedName>
</protein>
<dbReference type="SUPFAM" id="SSF55811">
    <property type="entry name" value="Nudix"/>
    <property type="match status" value="1"/>
</dbReference>
<keyword evidence="8" id="KW-0520">NAD</keyword>
<dbReference type="PROSITE" id="PS51462">
    <property type="entry name" value="NUDIX"/>
    <property type="match status" value="1"/>
</dbReference>
<dbReference type="InterPro" id="IPR015797">
    <property type="entry name" value="NUDIX_hydrolase-like_dom_sf"/>
</dbReference>
<organism evidence="12 13">
    <name type="scientific">Spirochaeta africana (strain ATCC 700263 / DSM 8902 / Z-7692)</name>
    <dbReference type="NCBI Taxonomy" id="889378"/>
    <lineage>
        <taxon>Bacteria</taxon>
        <taxon>Pseudomonadati</taxon>
        <taxon>Spirochaetota</taxon>
        <taxon>Spirochaetia</taxon>
        <taxon>Spirochaetales</taxon>
        <taxon>Spirochaetaceae</taxon>
        <taxon>Spirochaeta</taxon>
    </lineage>
</organism>
<dbReference type="eggNOG" id="COG2816">
    <property type="taxonomic scope" value="Bacteria"/>
</dbReference>
<dbReference type="EC" id="3.6.1.22" evidence="4"/>
<dbReference type="Pfam" id="PF00293">
    <property type="entry name" value="NUDIX"/>
    <property type="match status" value="1"/>
</dbReference>
<evidence type="ECO:0000256" key="4">
    <source>
        <dbReference type="ARBA" id="ARBA00012381"/>
    </source>
</evidence>
<comment type="cofactor">
    <cofactor evidence="2">
        <name>Zn(2+)</name>
        <dbReference type="ChEBI" id="CHEBI:29105"/>
    </cofactor>
</comment>
<keyword evidence="5" id="KW-0479">Metal-binding</keyword>
<dbReference type="Gene3D" id="3.90.79.10">
    <property type="entry name" value="Nucleoside Triphosphate Pyrophosphohydrolase"/>
    <property type="match status" value="1"/>
</dbReference>
<evidence type="ECO:0000256" key="5">
    <source>
        <dbReference type="ARBA" id="ARBA00022723"/>
    </source>
</evidence>
<dbReference type="GO" id="GO:0006742">
    <property type="term" value="P:NADP+ catabolic process"/>
    <property type="evidence" value="ECO:0007669"/>
    <property type="project" value="TreeGrafter"/>
</dbReference>
<dbReference type="PATRIC" id="fig|889378.3.peg.2829"/>
<dbReference type="InterPro" id="IPR049734">
    <property type="entry name" value="NudC-like_C"/>
</dbReference>
<keyword evidence="13" id="KW-1185">Reference proteome</keyword>
<dbReference type="InterPro" id="IPR050241">
    <property type="entry name" value="NAD-cap_RNA_hydrolase_NudC"/>
</dbReference>
<name>H9UMY6_SPIAZ</name>
<evidence type="ECO:0000313" key="13">
    <source>
        <dbReference type="Proteomes" id="UP000007383"/>
    </source>
</evidence>
<dbReference type="HOGENOM" id="CLU_037162_0_1_12"/>
<dbReference type="EMBL" id="CP003282">
    <property type="protein sequence ID" value="AFG38879.1"/>
    <property type="molecule type" value="Genomic_DNA"/>
</dbReference>
<dbReference type="GO" id="GO:0035529">
    <property type="term" value="F:NADH pyrophosphatase activity"/>
    <property type="evidence" value="ECO:0007669"/>
    <property type="project" value="TreeGrafter"/>
</dbReference>
<dbReference type="InterPro" id="IPR020476">
    <property type="entry name" value="Nudix_hydrolase"/>
</dbReference>
<proteinExistence type="inferred from homology"/>
<comment type="cofactor">
    <cofactor evidence="1">
        <name>Mg(2+)</name>
        <dbReference type="ChEBI" id="CHEBI:18420"/>
    </cofactor>
</comment>
<keyword evidence="7" id="KW-0460">Magnesium</keyword>
<dbReference type="PROSITE" id="PS00893">
    <property type="entry name" value="NUDIX_BOX"/>
    <property type="match status" value="1"/>
</dbReference>
<dbReference type="InterPro" id="IPR020084">
    <property type="entry name" value="NUDIX_hydrolase_CS"/>
</dbReference>
<gene>
    <name evidence="12" type="ordered locus">Spiaf_2855</name>
</gene>
<dbReference type="Proteomes" id="UP000007383">
    <property type="component" value="Chromosome"/>
</dbReference>
<evidence type="ECO:0000256" key="2">
    <source>
        <dbReference type="ARBA" id="ARBA00001947"/>
    </source>
</evidence>
<dbReference type="KEGG" id="sfc:Spiaf_2855"/>
<sequence length="287" mass="31159">MTGNFDWQGAVFEPPTGRVHAGASELPGNCRVLVYGGTRQVLLTADGSLPTVYQAAACIQQSAAGLLRIGQQNGQEYAVLLAYDAAAATFDYPGMQLVGIRELLPDAAAAREIPAILRGYHLYSWDLQTRFCSRSGSRLVWSEQELAKVGPHGSVYPRVSPAVIVAITRGSQILLAQSVRHRGGFYSLIAGFVEPGESVEQAVHREVREEVGVEITNLQYLGSQPWPFPDALMLGFSAEWAGGEITLAPDELIAAEWFYPDRLPMLPPRMSIARGIIARVCSSLMKS</sequence>
<dbReference type="PANTHER" id="PTHR42904">
    <property type="entry name" value="NUDIX HYDROLASE, NUDC SUBFAMILY"/>
    <property type="match status" value="1"/>
</dbReference>
<evidence type="ECO:0000256" key="1">
    <source>
        <dbReference type="ARBA" id="ARBA00001946"/>
    </source>
</evidence>
<dbReference type="PANTHER" id="PTHR42904:SF6">
    <property type="entry name" value="NAD-CAPPED RNA HYDROLASE NUDT12"/>
    <property type="match status" value="1"/>
</dbReference>
<dbReference type="InterPro" id="IPR000086">
    <property type="entry name" value="NUDIX_hydrolase_dom"/>
</dbReference>
<evidence type="ECO:0000256" key="8">
    <source>
        <dbReference type="ARBA" id="ARBA00023027"/>
    </source>
</evidence>
<evidence type="ECO:0000259" key="11">
    <source>
        <dbReference type="PROSITE" id="PS51462"/>
    </source>
</evidence>